<sequence>MRAALHVNDAPHQRAHGRLIKEGLERHGVQVECAGFDEPRLCDFAVVWGFRQRRVIAAAPQTLVMELGHVGDRAAQTSLGWDGLGGYGRYPW</sequence>
<protein>
    <submittedName>
        <fullName evidence="1">Uncharacterized protein</fullName>
    </submittedName>
</protein>
<gene>
    <name evidence="1" type="ORF">LCGC14_2333390</name>
</gene>
<name>A0A0F9D1N0_9ZZZZ</name>
<proteinExistence type="predicted"/>
<dbReference type="AlphaFoldDB" id="A0A0F9D1N0"/>
<feature type="non-terminal residue" evidence="1">
    <location>
        <position position="92"/>
    </location>
</feature>
<reference evidence="1" key="1">
    <citation type="journal article" date="2015" name="Nature">
        <title>Complex archaea that bridge the gap between prokaryotes and eukaryotes.</title>
        <authorList>
            <person name="Spang A."/>
            <person name="Saw J.H."/>
            <person name="Jorgensen S.L."/>
            <person name="Zaremba-Niedzwiedzka K."/>
            <person name="Martijn J."/>
            <person name="Lind A.E."/>
            <person name="van Eijk R."/>
            <person name="Schleper C."/>
            <person name="Guy L."/>
            <person name="Ettema T.J."/>
        </authorList>
    </citation>
    <scope>NUCLEOTIDE SEQUENCE</scope>
</reference>
<comment type="caution">
    <text evidence="1">The sequence shown here is derived from an EMBL/GenBank/DDBJ whole genome shotgun (WGS) entry which is preliminary data.</text>
</comment>
<evidence type="ECO:0000313" key="1">
    <source>
        <dbReference type="EMBL" id="KKL47656.1"/>
    </source>
</evidence>
<organism evidence="1">
    <name type="scientific">marine sediment metagenome</name>
    <dbReference type="NCBI Taxonomy" id="412755"/>
    <lineage>
        <taxon>unclassified sequences</taxon>
        <taxon>metagenomes</taxon>
        <taxon>ecological metagenomes</taxon>
    </lineage>
</organism>
<dbReference type="EMBL" id="LAZR01033588">
    <property type="protein sequence ID" value="KKL47656.1"/>
    <property type="molecule type" value="Genomic_DNA"/>
</dbReference>
<accession>A0A0F9D1N0</accession>